<organism evidence="14 15">
    <name type="scientific">Vreelandella rituensis</name>
    <dbReference type="NCBI Taxonomy" id="2282306"/>
    <lineage>
        <taxon>Bacteria</taxon>
        <taxon>Pseudomonadati</taxon>
        <taxon>Pseudomonadota</taxon>
        <taxon>Gammaproteobacteria</taxon>
        <taxon>Oceanospirillales</taxon>
        <taxon>Halomonadaceae</taxon>
        <taxon>Vreelandella</taxon>
    </lineage>
</organism>
<evidence type="ECO:0000256" key="9">
    <source>
        <dbReference type="ARBA" id="ARBA00022748"/>
    </source>
</evidence>
<dbReference type="GO" id="GO:0005886">
    <property type="term" value="C:plasma membrane"/>
    <property type="evidence" value="ECO:0007669"/>
    <property type="project" value="UniProtKB-SubCell"/>
</dbReference>
<evidence type="ECO:0000256" key="11">
    <source>
        <dbReference type="ARBA" id="ARBA00023136"/>
    </source>
</evidence>
<dbReference type="PANTHER" id="PTHR37531">
    <property type="entry name" value="HEME EXPORTER PROTEIN D"/>
    <property type="match status" value="1"/>
</dbReference>
<evidence type="ECO:0000256" key="13">
    <source>
        <dbReference type="SAM" id="MobiDB-lite"/>
    </source>
</evidence>
<comment type="function">
    <text evidence="1 12">Required for the export of heme to the periplasm for the biogenesis of c-type cytochromes.</text>
</comment>
<keyword evidence="5 12" id="KW-0813">Transport</keyword>
<keyword evidence="11 12" id="KW-0472">Membrane</keyword>
<evidence type="ECO:0000313" key="15">
    <source>
        <dbReference type="Proteomes" id="UP000253204"/>
    </source>
</evidence>
<evidence type="ECO:0000313" key="14">
    <source>
        <dbReference type="EMBL" id="RCV91386.1"/>
    </source>
</evidence>
<proteinExistence type="inferred from homology"/>
<evidence type="ECO:0000256" key="4">
    <source>
        <dbReference type="ARBA" id="ARBA00016461"/>
    </source>
</evidence>
<feature type="compositionally biased region" description="Gly residues" evidence="13">
    <location>
        <begin position="72"/>
        <end position="81"/>
    </location>
</feature>
<dbReference type="NCBIfam" id="TIGR03141">
    <property type="entry name" value="cytochro_ccmD"/>
    <property type="match status" value="1"/>
</dbReference>
<dbReference type="InterPro" id="IPR007078">
    <property type="entry name" value="Haem_export_protD_CcmD"/>
</dbReference>
<comment type="subcellular location">
    <subcellularLocation>
        <location evidence="2 12">Cell inner membrane</location>
        <topology evidence="2 12">Single-pass membrane protein</topology>
    </subcellularLocation>
</comment>
<keyword evidence="6 12" id="KW-1003">Cell membrane</keyword>
<dbReference type="Proteomes" id="UP000253204">
    <property type="component" value="Unassembled WGS sequence"/>
</dbReference>
<feature type="compositionally biased region" description="Polar residues" evidence="13">
    <location>
        <begin position="62"/>
        <end position="71"/>
    </location>
</feature>
<name>A0A368U4D7_9GAMM</name>
<keyword evidence="15" id="KW-1185">Reference proteome</keyword>
<feature type="transmembrane region" description="Helical" evidence="12">
    <location>
        <begin position="20"/>
        <end position="39"/>
    </location>
</feature>
<dbReference type="OrthoDB" id="9815607at2"/>
<evidence type="ECO:0000256" key="6">
    <source>
        <dbReference type="ARBA" id="ARBA00022475"/>
    </source>
</evidence>
<keyword evidence="7 12" id="KW-0997">Cell inner membrane</keyword>
<comment type="similarity">
    <text evidence="3 12">Belongs to the CcmD/CycX/HelD family.</text>
</comment>
<evidence type="ECO:0000256" key="8">
    <source>
        <dbReference type="ARBA" id="ARBA00022692"/>
    </source>
</evidence>
<evidence type="ECO:0000256" key="5">
    <source>
        <dbReference type="ARBA" id="ARBA00022448"/>
    </source>
</evidence>
<comment type="caution">
    <text evidence="14">The sequence shown here is derived from an EMBL/GenBank/DDBJ whole genome shotgun (WGS) entry which is preliminary data.</text>
</comment>
<evidence type="ECO:0000256" key="10">
    <source>
        <dbReference type="ARBA" id="ARBA00022989"/>
    </source>
</evidence>
<evidence type="ECO:0000256" key="1">
    <source>
        <dbReference type="ARBA" id="ARBA00002442"/>
    </source>
</evidence>
<dbReference type="EMBL" id="QPIJ01000022">
    <property type="protein sequence ID" value="RCV91386.1"/>
    <property type="molecule type" value="Genomic_DNA"/>
</dbReference>
<evidence type="ECO:0000256" key="3">
    <source>
        <dbReference type="ARBA" id="ARBA00008741"/>
    </source>
</evidence>
<dbReference type="GO" id="GO:1903607">
    <property type="term" value="P:cytochrome c biosynthetic process"/>
    <property type="evidence" value="ECO:0007669"/>
    <property type="project" value="TreeGrafter"/>
</dbReference>
<dbReference type="GO" id="GO:0017004">
    <property type="term" value="P:cytochrome complex assembly"/>
    <property type="evidence" value="ECO:0007669"/>
    <property type="project" value="UniProtKB-KW"/>
</dbReference>
<dbReference type="InterPro" id="IPR052075">
    <property type="entry name" value="Heme_exporter_D"/>
</dbReference>
<keyword evidence="9 12" id="KW-0201">Cytochrome c-type biogenesis</keyword>
<dbReference type="AlphaFoldDB" id="A0A368U4D7"/>
<keyword evidence="10 12" id="KW-1133">Transmembrane helix</keyword>
<evidence type="ECO:0000256" key="7">
    <source>
        <dbReference type="ARBA" id="ARBA00022519"/>
    </source>
</evidence>
<feature type="region of interest" description="Disordered" evidence="13">
    <location>
        <begin position="54"/>
        <end position="81"/>
    </location>
</feature>
<dbReference type="PANTHER" id="PTHR37531:SF1">
    <property type="entry name" value="HEME EXPORTER PROTEIN D"/>
    <property type="match status" value="1"/>
</dbReference>
<reference evidence="14 15" key="1">
    <citation type="submission" date="2018-07" db="EMBL/GenBank/DDBJ databases">
        <title>Halomonas rutogse sp. nov., isolated from Lake TangqianCo on Tibetan Plateau.</title>
        <authorList>
            <person name="Lu H."/>
            <person name="Xing P."/>
            <person name="Wu Q."/>
        </authorList>
    </citation>
    <scope>NUCLEOTIDE SEQUENCE [LARGE SCALE GENOMIC DNA]</scope>
    <source>
        <strain evidence="14 15">TQ8S</strain>
    </source>
</reference>
<evidence type="ECO:0000256" key="12">
    <source>
        <dbReference type="RuleBase" id="RU363101"/>
    </source>
</evidence>
<accession>A0A368U4D7</accession>
<keyword evidence="8 12" id="KW-0812">Transmembrane</keyword>
<dbReference type="GO" id="GO:0015886">
    <property type="term" value="P:heme transport"/>
    <property type="evidence" value="ECO:0007669"/>
    <property type="project" value="InterPro"/>
</dbReference>
<dbReference type="Pfam" id="PF04995">
    <property type="entry name" value="CcmD"/>
    <property type="match status" value="1"/>
</dbReference>
<protein>
    <recommendedName>
        <fullName evidence="4 12">Heme exporter protein D</fullName>
    </recommendedName>
</protein>
<sequence>MAFDSFADFLAMGGHAPYVWSSWGITFLLLIVAVLHARFERRQLLTTLRRRVRREQARHQPVASQAPLNTAQGGGNHDPQA</sequence>
<gene>
    <name evidence="14" type="primary">ccmD</name>
    <name evidence="14" type="ORF">DU506_10680</name>
</gene>
<evidence type="ECO:0000256" key="2">
    <source>
        <dbReference type="ARBA" id="ARBA00004377"/>
    </source>
</evidence>